<comment type="caution">
    <text evidence="3">The sequence shown here is derived from an EMBL/GenBank/DDBJ whole genome shotgun (WGS) entry which is preliminary data.</text>
</comment>
<accession>A0ABS6V4S2</accession>
<feature type="transmembrane region" description="Helical" evidence="1">
    <location>
        <begin position="89"/>
        <end position="108"/>
    </location>
</feature>
<sequence>MLATEVVSALGQLAVVLVIVTLAWAIFGRRRAGWREWLGLGWPPAGWWKGALLIVAALAAIKIPLFTLTPLVEITSGENTVGGMLSGKGWSAEIIATILVMALVKTALTEEILFRGLIAKRLIGRLGFTIGNFLQALLFAGVHLLIFLAPGAPEMSLASVSAFFLLPFVAGWLMAYANERWGGGTIWPGWIIHGVGNVIAYAVFAAA</sequence>
<keyword evidence="3" id="KW-0645">Protease</keyword>
<evidence type="ECO:0000259" key="2">
    <source>
        <dbReference type="Pfam" id="PF02517"/>
    </source>
</evidence>
<reference evidence="3 4" key="1">
    <citation type="submission" date="2021-07" db="EMBL/GenBank/DDBJ databases">
        <title>The draft genome sequence of Sphingomicrobium sp. B8.</title>
        <authorList>
            <person name="Mu L."/>
        </authorList>
    </citation>
    <scope>NUCLEOTIDE SEQUENCE [LARGE SCALE GENOMIC DNA]</scope>
    <source>
        <strain evidence="3 4">B8</strain>
    </source>
</reference>
<feature type="transmembrane region" description="Helical" evidence="1">
    <location>
        <begin position="155"/>
        <end position="175"/>
    </location>
</feature>
<dbReference type="Pfam" id="PF02517">
    <property type="entry name" value="Rce1-like"/>
    <property type="match status" value="1"/>
</dbReference>
<feature type="transmembrane region" description="Helical" evidence="1">
    <location>
        <begin position="187"/>
        <end position="206"/>
    </location>
</feature>
<organism evidence="3 4">
    <name type="scientific">Sphingomicrobium clamense</name>
    <dbReference type="NCBI Taxonomy" id="2851013"/>
    <lineage>
        <taxon>Bacteria</taxon>
        <taxon>Pseudomonadati</taxon>
        <taxon>Pseudomonadota</taxon>
        <taxon>Alphaproteobacteria</taxon>
        <taxon>Sphingomonadales</taxon>
        <taxon>Sphingomonadaceae</taxon>
        <taxon>Sphingomicrobium</taxon>
    </lineage>
</organism>
<proteinExistence type="predicted"/>
<feature type="transmembrane region" description="Helical" evidence="1">
    <location>
        <begin position="47"/>
        <end position="69"/>
    </location>
</feature>
<keyword evidence="1" id="KW-1133">Transmembrane helix</keyword>
<name>A0ABS6V4S2_9SPHN</name>
<dbReference type="InterPro" id="IPR003675">
    <property type="entry name" value="Rce1/LyrA-like_dom"/>
</dbReference>
<feature type="transmembrane region" description="Helical" evidence="1">
    <location>
        <begin position="129"/>
        <end position="149"/>
    </location>
</feature>
<keyword evidence="3" id="KW-0482">Metalloprotease</keyword>
<dbReference type="GO" id="GO:0008237">
    <property type="term" value="F:metallopeptidase activity"/>
    <property type="evidence" value="ECO:0007669"/>
    <property type="project" value="UniProtKB-KW"/>
</dbReference>
<evidence type="ECO:0000256" key="1">
    <source>
        <dbReference type="SAM" id="Phobius"/>
    </source>
</evidence>
<dbReference type="RefSeq" id="WP_218632528.1">
    <property type="nucleotide sequence ID" value="NZ_JAHVAH010000001.1"/>
</dbReference>
<feature type="transmembrane region" description="Helical" evidence="1">
    <location>
        <begin position="6"/>
        <end position="27"/>
    </location>
</feature>
<keyword evidence="4" id="KW-1185">Reference proteome</keyword>
<evidence type="ECO:0000313" key="4">
    <source>
        <dbReference type="Proteomes" id="UP000698028"/>
    </source>
</evidence>
<feature type="domain" description="CAAX prenyl protease 2/Lysostaphin resistance protein A-like" evidence="2">
    <location>
        <begin position="97"/>
        <end position="199"/>
    </location>
</feature>
<dbReference type="Proteomes" id="UP000698028">
    <property type="component" value="Unassembled WGS sequence"/>
</dbReference>
<gene>
    <name evidence="3" type="ORF">KTQ36_04445</name>
</gene>
<evidence type="ECO:0000313" key="3">
    <source>
        <dbReference type="EMBL" id="MBW0144544.1"/>
    </source>
</evidence>
<protein>
    <submittedName>
        <fullName evidence="3">CPBP family intramembrane metalloprotease</fullName>
    </submittedName>
</protein>
<keyword evidence="1" id="KW-0812">Transmembrane</keyword>
<dbReference type="EMBL" id="JAHVAH010000001">
    <property type="protein sequence ID" value="MBW0144544.1"/>
    <property type="molecule type" value="Genomic_DNA"/>
</dbReference>
<keyword evidence="1" id="KW-0472">Membrane</keyword>
<keyword evidence="3" id="KW-0378">Hydrolase</keyword>